<name>A0AAD5TMD3_9FUNG</name>
<gene>
    <name evidence="6" type="ORF">HDU87_003344</name>
</gene>
<dbReference type="PANTHER" id="PTHR47447:SF17">
    <property type="entry name" value="OS12G0638900 PROTEIN"/>
    <property type="match status" value="1"/>
</dbReference>
<evidence type="ECO:0000313" key="7">
    <source>
        <dbReference type="Proteomes" id="UP001212152"/>
    </source>
</evidence>
<accession>A0AAD5TMD3</accession>
<organism evidence="6 7">
    <name type="scientific">Geranomyces variabilis</name>
    <dbReference type="NCBI Taxonomy" id="109894"/>
    <lineage>
        <taxon>Eukaryota</taxon>
        <taxon>Fungi</taxon>
        <taxon>Fungi incertae sedis</taxon>
        <taxon>Chytridiomycota</taxon>
        <taxon>Chytridiomycota incertae sedis</taxon>
        <taxon>Chytridiomycetes</taxon>
        <taxon>Spizellomycetales</taxon>
        <taxon>Powellomycetaceae</taxon>
        <taxon>Geranomyces</taxon>
    </lineage>
</organism>
<feature type="repeat" description="PPR" evidence="5">
    <location>
        <begin position="209"/>
        <end position="243"/>
    </location>
</feature>
<dbReference type="AlphaFoldDB" id="A0AAD5TMD3"/>
<comment type="similarity">
    <text evidence="1">Belongs to the CCM1 family.</text>
</comment>
<comment type="function">
    <text evidence="3">Regulates mitochondrial small subunit maturation by controlling 15S rRNA 5'-end processing. Localizes to the 5' precursor of the 15S rRNA in a position that is subsequently occupied by mS47 in the mature yeast mtSSU. Uses structure and sequence-specific RNA recognition, binding to a single-stranded region of the precursor and specifically recognizing bases -6 to -1. The exchange of Ccm1 for mS47 is coupled to the irreversible removal of precursor rRNA that is accompanied by conformational changes of the mitoribosomal proteins uS5m and mS26. These conformational changes signal completion of 5'-end rRNA processing through protection of the mature 5'-end of the 15S rRNA and stabilization of mS47. The removal of the 5' precursor together with the dissociation of Ccm1 may be catalyzed by the 5'-3' exoribonuclease Pet127. Involved in the specific removal of group I introns in mitochondrial encoded transcripts.</text>
</comment>
<dbReference type="Gene3D" id="1.25.40.10">
    <property type="entry name" value="Tetratricopeptide repeat domain"/>
    <property type="match status" value="1"/>
</dbReference>
<evidence type="ECO:0000313" key="6">
    <source>
        <dbReference type="EMBL" id="KAJ3178789.1"/>
    </source>
</evidence>
<dbReference type="Pfam" id="PF01535">
    <property type="entry name" value="PPR"/>
    <property type="match status" value="3"/>
</dbReference>
<keyword evidence="2" id="KW-0677">Repeat</keyword>
<comment type="caution">
    <text evidence="6">The sequence shown here is derived from an EMBL/GenBank/DDBJ whole genome shotgun (WGS) entry which is preliminary data.</text>
</comment>
<dbReference type="InterPro" id="IPR011990">
    <property type="entry name" value="TPR-like_helical_dom_sf"/>
</dbReference>
<keyword evidence="7" id="KW-1185">Reference proteome</keyword>
<evidence type="ECO:0000256" key="1">
    <source>
        <dbReference type="ARBA" id="ARBA00006192"/>
    </source>
</evidence>
<dbReference type="PANTHER" id="PTHR47447">
    <property type="entry name" value="OS03G0856100 PROTEIN"/>
    <property type="match status" value="1"/>
</dbReference>
<reference evidence="6" key="1">
    <citation type="submission" date="2020-05" db="EMBL/GenBank/DDBJ databases">
        <title>Phylogenomic resolution of chytrid fungi.</title>
        <authorList>
            <person name="Stajich J.E."/>
            <person name="Amses K."/>
            <person name="Simmons R."/>
            <person name="Seto K."/>
            <person name="Myers J."/>
            <person name="Bonds A."/>
            <person name="Quandt C.A."/>
            <person name="Barry K."/>
            <person name="Liu P."/>
            <person name="Grigoriev I."/>
            <person name="Longcore J.E."/>
            <person name="James T.Y."/>
        </authorList>
    </citation>
    <scope>NUCLEOTIDE SEQUENCE</scope>
    <source>
        <strain evidence="6">JEL0379</strain>
    </source>
</reference>
<evidence type="ECO:0000256" key="2">
    <source>
        <dbReference type="ARBA" id="ARBA00022737"/>
    </source>
</evidence>
<comment type="subunit">
    <text evidence="4">Binds to mitochondrial small subunit 15S rRNA.</text>
</comment>
<evidence type="ECO:0000256" key="4">
    <source>
        <dbReference type="ARBA" id="ARBA00044511"/>
    </source>
</evidence>
<dbReference type="NCBIfam" id="TIGR00756">
    <property type="entry name" value="PPR"/>
    <property type="match status" value="2"/>
</dbReference>
<dbReference type="InterPro" id="IPR002885">
    <property type="entry name" value="PPR_rpt"/>
</dbReference>
<evidence type="ECO:0000256" key="5">
    <source>
        <dbReference type="PROSITE-ProRule" id="PRU00708"/>
    </source>
</evidence>
<proteinExistence type="inferred from homology"/>
<evidence type="ECO:0000256" key="3">
    <source>
        <dbReference type="ARBA" id="ARBA00044493"/>
    </source>
</evidence>
<dbReference type="EMBL" id="JADGJQ010000024">
    <property type="protein sequence ID" value="KAJ3178789.1"/>
    <property type="molecule type" value="Genomic_DNA"/>
</dbReference>
<sequence length="493" mass="51004">MASSLIAGAATRRLPAAAFRSLAAVRSITTTTHAAPLPRSTAATRRVNRPRKAMETATIADPFAFDNPQANPAIILRNAIALGNRQAAVRALRLCAADPAKLAEVTSADAEAILRMVLSDTGKVDVEEMKEIATMASGLVATPEGLAALIQLWGRAGDLAAAVRTAKEAAASSTAHATTLAPVREALVILFADAGLSKEAAELLKRSPTPAGYAAVIHSHAKSQSMDAAVGIYEQMLAAGAIPTAAVIEALIDGFAAGGRITSAFKYFNELKTRGLPQSTAAWTGMIRVHAVRGNVGDAVSFYRQMREAGIEASSDTYTHLIAVHGKNKDVAGASRFFYKKELVKGFAFSPEMYGALIDAYATIGQFDLAWRTLGQALKATPEIAVPDVAALATDVAGKHPTYLRDMIRASGIPPARQVAAVGAVVDALVNSNNPAAAQTVLESYAKDVAGLNARVAAAKACKGKDASATVPGSGADVFAIAISVFSDAGGSD</sequence>
<dbReference type="Proteomes" id="UP001212152">
    <property type="component" value="Unassembled WGS sequence"/>
</dbReference>
<dbReference type="PROSITE" id="PS51375">
    <property type="entry name" value="PPR"/>
    <property type="match status" value="2"/>
</dbReference>
<protein>
    <submittedName>
        <fullName evidence="6">Uncharacterized protein</fullName>
    </submittedName>
</protein>
<feature type="repeat" description="PPR" evidence="5">
    <location>
        <begin position="279"/>
        <end position="313"/>
    </location>
</feature>